<sequence length="159" mass="17637">MRYVVDTNVAVVANGQRSDATPECRIATIDFLENMMTSGTLIVDLAGEVEAEYKKNLSFGQPGVGNRFIQAFLTTASSRLTRVDITKNRQGEFTDFPVTGSLRRFDQSDRKFAALAIRAKCPVANAVDTDWLEHLTDLTAIGVVVEFLCSTDVKKWLKK</sequence>
<keyword evidence="2" id="KW-1185">Reference proteome</keyword>
<protein>
    <recommendedName>
        <fullName evidence="3">PIN domain-containing protein</fullName>
    </recommendedName>
</protein>
<dbReference type="InterPro" id="IPR029060">
    <property type="entry name" value="PIN-like_dom_sf"/>
</dbReference>
<reference evidence="1" key="1">
    <citation type="journal article" date="2014" name="Int. J. Syst. Evol. Microbiol.">
        <title>Complete genome sequence of Corynebacterium casei LMG S-19264T (=DSM 44701T), isolated from a smear-ripened cheese.</title>
        <authorList>
            <consortium name="US DOE Joint Genome Institute (JGI-PGF)"/>
            <person name="Walter F."/>
            <person name="Albersmeier A."/>
            <person name="Kalinowski J."/>
            <person name="Ruckert C."/>
        </authorList>
    </citation>
    <scope>NUCLEOTIDE SEQUENCE</scope>
    <source>
        <strain evidence="1">VKM B-2347</strain>
    </source>
</reference>
<dbReference type="Proteomes" id="UP001143372">
    <property type="component" value="Unassembled WGS sequence"/>
</dbReference>
<dbReference type="EMBL" id="BSFI01000007">
    <property type="protein sequence ID" value="GLK67662.1"/>
    <property type="molecule type" value="Genomic_DNA"/>
</dbReference>
<evidence type="ECO:0008006" key="3">
    <source>
        <dbReference type="Google" id="ProtNLM"/>
    </source>
</evidence>
<dbReference type="SUPFAM" id="SSF88723">
    <property type="entry name" value="PIN domain-like"/>
    <property type="match status" value="1"/>
</dbReference>
<evidence type="ECO:0000313" key="1">
    <source>
        <dbReference type="EMBL" id="GLK67662.1"/>
    </source>
</evidence>
<dbReference type="AlphaFoldDB" id="A0A9W6MV79"/>
<evidence type="ECO:0000313" key="2">
    <source>
        <dbReference type="Proteomes" id="UP001143372"/>
    </source>
</evidence>
<organism evidence="1 2">
    <name type="scientific">Hansschlegelia plantiphila</name>
    <dbReference type="NCBI Taxonomy" id="374655"/>
    <lineage>
        <taxon>Bacteria</taxon>
        <taxon>Pseudomonadati</taxon>
        <taxon>Pseudomonadota</taxon>
        <taxon>Alphaproteobacteria</taxon>
        <taxon>Hyphomicrobiales</taxon>
        <taxon>Methylopilaceae</taxon>
        <taxon>Hansschlegelia</taxon>
    </lineage>
</organism>
<dbReference type="RefSeq" id="WP_271167916.1">
    <property type="nucleotide sequence ID" value="NZ_BSFI01000007.1"/>
</dbReference>
<comment type="caution">
    <text evidence="1">The sequence shown here is derived from an EMBL/GenBank/DDBJ whole genome shotgun (WGS) entry which is preliminary data.</text>
</comment>
<gene>
    <name evidence="1" type="ORF">GCM10008179_13000</name>
</gene>
<proteinExistence type="predicted"/>
<reference evidence="1" key="2">
    <citation type="submission" date="2023-01" db="EMBL/GenBank/DDBJ databases">
        <authorList>
            <person name="Sun Q."/>
            <person name="Evtushenko L."/>
        </authorList>
    </citation>
    <scope>NUCLEOTIDE SEQUENCE</scope>
    <source>
        <strain evidence="1">VKM B-2347</strain>
    </source>
</reference>
<name>A0A9W6MV79_9HYPH</name>
<accession>A0A9W6MV79</accession>